<dbReference type="Gene3D" id="3.30.40.10">
    <property type="entry name" value="Zinc/RING finger domain, C3HC4 (zinc finger)"/>
    <property type="match status" value="1"/>
</dbReference>
<evidence type="ECO:0000256" key="3">
    <source>
        <dbReference type="ARBA" id="ARBA00022833"/>
    </source>
</evidence>
<name>A0ABQ7JFK8_9APIC</name>
<gene>
    <name evidence="6" type="ORF">IE077_002526</name>
</gene>
<dbReference type="Pfam" id="PF05605">
    <property type="entry name" value="zf-Di19"/>
    <property type="match status" value="1"/>
</dbReference>
<evidence type="ECO:0000313" key="7">
    <source>
        <dbReference type="Proteomes" id="UP000823046"/>
    </source>
</evidence>
<keyword evidence="7" id="KW-1185">Reference proteome</keyword>
<keyword evidence="1" id="KW-0479">Metal-binding</keyword>
<dbReference type="Pfam" id="PF13923">
    <property type="entry name" value="zf-C3HC4_2"/>
    <property type="match status" value="1"/>
</dbReference>
<feature type="domain" description="RING-type" evidence="5">
    <location>
        <begin position="9"/>
        <end position="49"/>
    </location>
</feature>
<organism evidence="6 7">
    <name type="scientific">Cardiosporidium cionae</name>
    <dbReference type="NCBI Taxonomy" id="476202"/>
    <lineage>
        <taxon>Eukaryota</taxon>
        <taxon>Sar</taxon>
        <taxon>Alveolata</taxon>
        <taxon>Apicomplexa</taxon>
        <taxon>Aconoidasida</taxon>
        <taxon>Nephromycida</taxon>
        <taxon>Cardiosporidium</taxon>
    </lineage>
</organism>
<dbReference type="EMBL" id="JADAQX010000022">
    <property type="protein sequence ID" value="KAF8822802.1"/>
    <property type="molecule type" value="Genomic_DNA"/>
</dbReference>
<dbReference type="SUPFAM" id="SSF57850">
    <property type="entry name" value="RING/U-box"/>
    <property type="match status" value="1"/>
</dbReference>
<protein>
    <submittedName>
        <fullName evidence="6">E3 ubiquitin-protein ligase RNF8</fullName>
    </submittedName>
</protein>
<keyword evidence="2 4" id="KW-0863">Zinc-finger</keyword>
<evidence type="ECO:0000259" key="5">
    <source>
        <dbReference type="PROSITE" id="PS50089"/>
    </source>
</evidence>
<evidence type="ECO:0000256" key="4">
    <source>
        <dbReference type="PROSITE-ProRule" id="PRU00175"/>
    </source>
</evidence>
<sequence length="206" mass="23803">MEVPESFKCTICLDVFEAPVFLRDCKHCFCRICVETLQLDKDARCPLCRVPIESLFTDEQLETVLSSFIVVCSCGESVKLVNARSHAQSCSYVEEANARVVEATKRPGDRNYANRYTFACPFCKEKDLDNKSLIIHCNELHASQSDRSAICPICAVMPWGYQTYVLPDFLRHLNRRHQFSYHEFADFTEDEELALRRVVETSRHIY</sequence>
<dbReference type="InterPro" id="IPR051438">
    <property type="entry name" value="RNF_E3_ubiq-protein_ligase"/>
</dbReference>
<keyword evidence="3" id="KW-0862">Zinc</keyword>
<dbReference type="PROSITE" id="PS00518">
    <property type="entry name" value="ZF_RING_1"/>
    <property type="match status" value="1"/>
</dbReference>
<accession>A0ABQ7JFK8</accession>
<evidence type="ECO:0000256" key="1">
    <source>
        <dbReference type="ARBA" id="ARBA00022723"/>
    </source>
</evidence>
<dbReference type="SMART" id="SM00184">
    <property type="entry name" value="RING"/>
    <property type="match status" value="1"/>
</dbReference>
<dbReference type="InterPro" id="IPR001841">
    <property type="entry name" value="Znf_RING"/>
</dbReference>
<evidence type="ECO:0000256" key="2">
    <source>
        <dbReference type="ARBA" id="ARBA00022771"/>
    </source>
</evidence>
<comment type="caution">
    <text evidence="6">The sequence shown here is derived from an EMBL/GenBank/DDBJ whole genome shotgun (WGS) entry which is preliminary data.</text>
</comment>
<dbReference type="Proteomes" id="UP000823046">
    <property type="component" value="Unassembled WGS sequence"/>
</dbReference>
<evidence type="ECO:0000313" key="6">
    <source>
        <dbReference type="EMBL" id="KAF8822802.1"/>
    </source>
</evidence>
<proteinExistence type="predicted"/>
<dbReference type="PROSITE" id="PS50089">
    <property type="entry name" value="ZF_RING_2"/>
    <property type="match status" value="1"/>
</dbReference>
<dbReference type="PANTHER" id="PTHR46016:SF1">
    <property type="entry name" value="RING-TYPE DOMAIN-CONTAINING PROTEIN"/>
    <property type="match status" value="1"/>
</dbReference>
<dbReference type="PANTHER" id="PTHR46016">
    <property type="entry name" value="ZINC FINGER, RING/FYVE/PHD-TYPE"/>
    <property type="match status" value="1"/>
</dbReference>
<dbReference type="InterPro" id="IPR017907">
    <property type="entry name" value="Znf_RING_CS"/>
</dbReference>
<reference evidence="6 7" key="1">
    <citation type="journal article" date="2020" name="bioRxiv">
        <title>Metabolic contributions of an alphaproteobacterial endosymbiont in the apicomplexan Cardiosporidium cionae.</title>
        <authorList>
            <person name="Hunter E.S."/>
            <person name="Paight C.J."/>
            <person name="Lane C.E."/>
        </authorList>
    </citation>
    <scope>NUCLEOTIDE SEQUENCE [LARGE SCALE GENOMIC DNA]</scope>
    <source>
        <strain evidence="6">ESH_2018</strain>
    </source>
</reference>
<dbReference type="InterPro" id="IPR008598">
    <property type="entry name" value="Di19_Zn-bd"/>
</dbReference>
<dbReference type="InterPro" id="IPR013083">
    <property type="entry name" value="Znf_RING/FYVE/PHD"/>
</dbReference>